<organism evidence="2 3">
    <name type="scientific">Romanomermis culicivorax</name>
    <name type="common">Nematode worm</name>
    <dbReference type="NCBI Taxonomy" id="13658"/>
    <lineage>
        <taxon>Eukaryota</taxon>
        <taxon>Metazoa</taxon>
        <taxon>Ecdysozoa</taxon>
        <taxon>Nematoda</taxon>
        <taxon>Enoplea</taxon>
        <taxon>Dorylaimia</taxon>
        <taxon>Mermithida</taxon>
        <taxon>Mermithoidea</taxon>
        <taxon>Mermithidae</taxon>
        <taxon>Romanomermis</taxon>
    </lineage>
</organism>
<keyword evidence="1" id="KW-1133">Transmembrane helix</keyword>
<evidence type="ECO:0000256" key="1">
    <source>
        <dbReference type="SAM" id="Phobius"/>
    </source>
</evidence>
<name>A0A915IU07_ROMCU</name>
<keyword evidence="1" id="KW-0472">Membrane</keyword>
<sequence length="68" mass="7152">MVLCSTVTVLTSAIAKFSLINLPVITMAIFILVVVILLSVNFAMVILTLSQSGISMCAVAKLAYSSSE</sequence>
<reference evidence="3" key="1">
    <citation type="submission" date="2022-11" db="UniProtKB">
        <authorList>
            <consortium name="WormBaseParasite"/>
        </authorList>
    </citation>
    <scope>IDENTIFICATION</scope>
</reference>
<feature type="transmembrane region" description="Helical" evidence="1">
    <location>
        <begin position="25"/>
        <end position="47"/>
    </location>
</feature>
<proteinExistence type="predicted"/>
<dbReference type="WBParaSite" id="nRc.2.0.1.t17533-RA">
    <property type="protein sequence ID" value="nRc.2.0.1.t17533-RA"/>
    <property type="gene ID" value="nRc.2.0.1.g17533"/>
</dbReference>
<evidence type="ECO:0000313" key="3">
    <source>
        <dbReference type="WBParaSite" id="nRc.2.0.1.t17533-RA"/>
    </source>
</evidence>
<protein>
    <submittedName>
        <fullName evidence="3">NADH dehydrogenase subunit 4L</fullName>
    </submittedName>
</protein>
<keyword evidence="1" id="KW-0812">Transmembrane</keyword>
<evidence type="ECO:0000313" key="2">
    <source>
        <dbReference type="Proteomes" id="UP000887565"/>
    </source>
</evidence>
<keyword evidence="2" id="KW-1185">Reference proteome</keyword>
<dbReference type="Proteomes" id="UP000887565">
    <property type="component" value="Unplaced"/>
</dbReference>
<dbReference type="AlphaFoldDB" id="A0A915IU07"/>
<accession>A0A915IU07</accession>